<evidence type="ECO:0000256" key="3">
    <source>
        <dbReference type="PROSITE-ProRule" id="PRU00221"/>
    </source>
</evidence>
<evidence type="ECO:0000313" key="5">
    <source>
        <dbReference type="EMBL" id="CAD7576127.1"/>
    </source>
</evidence>
<evidence type="ECO:0000256" key="2">
    <source>
        <dbReference type="ARBA" id="ARBA00022737"/>
    </source>
</evidence>
<accession>A0A7R9JBN4</accession>
<feature type="compositionally biased region" description="Low complexity" evidence="4">
    <location>
        <begin position="334"/>
        <end position="346"/>
    </location>
</feature>
<dbReference type="InterPro" id="IPR015943">
    <property type="entry name" value="WD40/YVTN_repeat-like_dom_sf"/>
</dbReference>
<dbReference type="FunFam" id="2.130.10.10:FF:000207">
    <property type="entry name" value="Cilia- and flagella-associated protein 52"/>
    <property type="match status" value="1"/>
</dbReference>
<name>A0A7R9JBN4_TIMCA</name>
<feature type="compositionally biased region" description="Polar residues" evidence="4">
    <location>
        <begin position="200"/>
        <end position="209"/>
    </location>
</feature>
<feature type="compositionally biased region" description="Polar residues" evidence="4">
    <location>
        <begin position="271"/>
        <end position="283"/>
    </location>
</feature>
<gene>
    <name evidence="5" type="ORF">TCMB3V08_LOCUS8703</name>
</gene>
<dbReference type="SUPFAM" id="SSF50978">
    <property type="entry name" value="WD40 repeat-like"/>
    <property type="match status" value="1"/>
</dbReference>
<dbReference type="InterPro" id="IPR019775">
    <property type="entry name" value="WD40_repeat_CS"/>
</dbReference>
<protein>
    <submittedName>
        <fullName evidence="5">(California timema) hypothetical protein</fullName>
    </submittedName>
</protein>
<dbReference type="Gene3D" id="2.130.10.10">
    <property type="entry name" value="YVTN repeat-like/Quinoprotein amine dehydrogenase"/>
    <property type="match status" value="1"/>
</dbReference>
<dbReference type="PROSITE" id="PS50082">
    <property type="entry name" value="WD_REPEATS_2"/>
    <property type="match status" value="3"/>
</dbReference>
<dbReference type="PANTHER" id="PTHR19848:SF8">
    <property type="entry name" value="F-BOX AND WD REPEAT DOMAIN CONTAINING 7"/>
    <property type="match status" value="1"/>
</dbReference>
<keyword evidence="1 3" id="KW-0853">WD repeat</keyword>
<sequence>MCFQVRVWDISPTIQSLKGVLKEHKSPVSSIHMCRTDTSVVSASMDGSCIIWDIVRMVRQQILFANTQFMCARYCPTGVQVLTAGTDRRIGYWEVYDGSLVRELEGSTASGLNALDVNPKGDLIVTGGNDQVIKLWKYMEGVSTHVGLGHAGIITAVTFSPDNRYIVSVSADGGIFRWVNPYWDLPHEAEEGEEDEGRSTPGSAGTRSTCSLREEDLTLHEEAQPLASPGPQPVPSPNTGVVCKCSQRRKSLGRACKCLEDGKKESRGDSKSTSAKSNQSKISANLRLGAGKKCVCPPRGDRTSLCSCGRGDKPGTSPGENIMNIDQKIKTNNGKSLSPGSKSGSKTVSGRSNKCPWMTK</sequence>
<dbReference type="InterPro" id="IPR001680">
    <property type="entry name" value="WD40_rpt"/>
</dbReference>
<feature type="region of interest" description="Disordered" evidence="4">
    <location>
        <begin position="189"/>
        <end position="209"/>
    </location>
</feature>
<dbReference type="InterPro" id="IPR036322">
    <property type="entry name" value="WD40_repeat_dom_sf"/>
</dbReference>
<dbReference type="PROSITE" id="PS50294">
    <property type="entry name" value="WD_REPEATS_REGION"/>
    <property type="match status" value="2"/>
</dbReference>
<dbReference type="SMART" id="SM00320">
    <property type="entry name" value="WD40"/>
    <property type="match status" value="4"/>
</dbReference>
<feature type="repeat" description="WD" evidence="3">
    <location>
        <begin position="147"/>
        <end position="178"/>
    </location>
</feature>
<feature type="region of interest" description="Disordered" evidence="4">
    <location>
        <begin position="309"/>
        <end position="360"/>
    </location>
</feature>
<dbReference type="EMBL" id="OE183903">
    <property type="protein sequence ID" value="CAD7576127.1"/>
    <property type="molecule type" value="Genomic_DNA"/>
</dbReference>
<feature type="repeat" description="WD" evidence="3">
    <location>
        <begin position="105"/>
        <end position="146"/>
    </location>
</feature>
<organism evidence="5">
    <name type="scientific">Timema californicum</name>
    <name type="common">California timema</name>
    <name type="synonym">Walking stick</name>
    <dbReference type="NCBI Taxonomy" id="61474"/>
    <lineage>
        <taxon>Eukaryota</taxon>
        <taxon>Metazoa</taxon>
        <taxon>Ecdysozoa</taxon>
        <taxon>Arthropoda</taxon>
        <taxon>Hexapoda</taxon>
        <taxon>Insecta</taxon>
        <taxon>Pterygota</taxon>
        <taxon>Neoptera</taxon>
        <taxon>Polyneoptera</taxon>
        <taxon>Phasmatodea</taxon>
        <taxon>Timematodea</taxon>
        <taxon>Timematoidea</taxon>
        <taxon>Timematidae</taxon>
        <taxon>Timema</taxon>
    </lineage>
</organism>
<dbReference type="PANTHER" id="PTHR19848">
    <property type="entry name" value="WD40 REPEAT PROTEIN"/>
    <property type="match status" value="1"/>
</dbReference>
<evidence type="ECO:0000256" key="1">
    <source>
        <dbReference type="ARBA" id="ARBA00022574"/>
    </source>
</evidence>
<feature type="repeat" description="WD" evidence="3">
    <location>
        <begin position="21"/>
        <end position="54"/>
    </location>
</feature>
<keyword evidence="2" id="KW-0677">Repeat</keyword>
<dbReference type="PROSITE" id="PS00678">
    <property type="entry name" value="WD_REPEATS_1"/>
    <property type="match status" value="1"/>
</dbReference>
<proteinExistence type="predicted"/>
<dbReference type="Pfam" id="PF00400">
    <property type="entry name" value="WD40"/>
    <property type="match status" value="3"/>
</dbReference>
<dbReference type="AlphaFoldDB" id="A0A7R9JBN4"/>
<feature type="region of interest" description="Disordered" evidence="4">
    <location>
        <begin position="262"/>
        <end position="283"/>
    </location>
</feature>
<reference evidence="5" key="1">
    <citation type="submission" date="2020-11" db="EMBL/GenBank/DDBJ databases">
        <authorList>
            <person name="Tran Van P."/>
        </authorList>
    </citation>
    <scope>NUCLEOTIDE SEQUENCE</scope>
</reference>
<evidence type="ECO:0000256" key="4">
    <source>
        <dbReference type="SAM" id="MobiDB-lite"/>
    </source>
</evidence>